<sequence length="255" mass="28581">MLGFLRKRRRAAARRAPFPPAWRAILDRNVPCFGRLPAEDQEELLGHIQVFLDEKPFEGCGGLEITDEIRVTVAAQACLLLLHRETDYYPELEVVLVYPSAYVARGREVRDGGVVVEGGRARLGESWSRGAVVLAWDGVLAGAADVSDGHNLVLHEFAHQLDQEDGPADGAPELPERSMYAAWARILGREYERLVRDEASLKRTVIDPYGATNPAEFFAVVTEAFFEKPRKLRAKHPELYDQLKAFYRQDPAGIN</sequence>
<dbReference type="GO" id="GO:0008237">
    <property type="term" value="F:metallopeptidase activity"/>
    <property type="evidence" value="ECO:0007669"/>
    <property type="project" value="InterPro"/>
</dbReference>
<dbReference type="InterPro" id="IPR010384">
    <property type="entry name" value="MtfA_fam"/>
</dbReference>
<evidence type="ECO:0000313" key="2">
    <source>
        <dbReference type="Proteomes" id="UP000075420"/>
    </source>
</evidence>
<dbReference type="EMBL" id="JELY01002812">
    <property type="protein sequence ID" value="KYF51515.1"/>
    <property type="molecule type" value="Genomic_DNA"/>
</dbReference>
<organism evidence="1 2">
    <name type="scientific">Sorangium cellulosum</name>
    <name type="common">Polyangium cellulosum</name>
    <dbReference type="NCBI Taxonomy" id="56"/>
    <lineage>
        <taxon>Bacteria</taxon>
        <taxon>Pseudomonadati</taxon>
        <taxon>Myxococcota</taxon>
        <taxon>Polyangia</taxon>
        <taxon>Polyangiales</taxon>
        <taxon>Polyangiaceae</taxon>
        <taxon>Sorangium</taxon>
    </lineage>
</organism>
<accession>A0A150P764</accession>
<dbReference type="Pfam" id="PF06167">
    <property type="entry name" value="Peptidase_M90"/>
    <property type="match status" value="1"/>
</dbReference>
<dbReference type="PANTHER" id="PTHR30164">
    <property type="entry name" value="MTFA PEPTIDASE"/>
    <property type="match status" value="1"/>
</dbReference>
<protein>
    <recommendedName>
        <fullName evidence="3">Zinc-dependent peptidase</fullName>
    </recommendedName>
</protein>
<reference evidence="1 2" key="1">
    <citation type="submission" date="2014-02" db="EMBL/GenBank/DDBJ databases">
        <title>The small core and large imbalanced accessory genome model reveals a collaborative survival strategy of Sorangium cellulosum strains in nature.</title>
        <authorList>
            <person name="Han K."/>
            <person name="Peng R."/>
            <person name="Blom J."/>
            <person name="Li Y.-Z."/>
        </authorList>
    </citation>
    <scope>NUCLEOTIDE SEQUENCE [LARGE SCALE GENOMIC DNA]</scope>
    <source>
        <strain evidence="1 2">So0157-25</strain>
    </source>
</reference>
<name>A0A150P764_SORCE</name>
<dbReference type="InterPro" id="IPR042252">
    <property type="entry name" value="MtfA_N"/>
</dbReference>
<dbReference type="GO" id="GO:0004177">
    <property type="term" value="F:aminopeptidase activity"/>
    <property type="evidence" value="ECO:0007669"/>
    <property type="project" value="TreeGrafter"/>
</dbReference>
<evidence type="ECO:0000313" key="1">
    <source>
        <dbReference type="EMBL" id="KYF51515.1"/>
    </source>
</evidence>
<dbReference type="FunFam" id="3.40.390.10:FF:000012">
    <property type="entry name" value="Protein MtfA"/>
    <property type="match status" value="1"/>
</dbReference>
<comment type="caution">
    <text evidence="1">The sequence shown here is derived from an EMBL/GenBank/DDBJ whole genome shotgun (WGS) entry which is preliminary data.</text>
</comment>
<dbReference type="SUPFAM" id="SSF55486">
    <property type="entry name" value="Metalloproteases ('zincins'), catalytic domain"/>
    <property type="match status" value="1"/>
</dbReference>
<dbReference type="Gene3D" id="1.10.472.150">
    <property type="entry name" value="Glucose-regulated metallo-peptidase M90, N-terminal domain"/>
    <property type="match status" value="1"/>
</dbReference>
<dbReference type="AlphaFoldDB" id="A0A150P764"/>
<dbReference type="PANTHER" id="PTHR30164:SF2">
    <property type="entry name" value="PROTEIN MTFA"/>
    <property type="match status" value="1"/>
</dbReference>
<evidence type="ECO:0008006" key="3">
    <source>
        <dbReference type="Google" id="ProtNLM"/>
    </source>
</evidence>
<dbReference type="Proteomes" id="UP000075420">
    <property type="component" value="Unassembled WGS sequence"/>
</dbReference>
<proteinExistence type="predicted"/>
<dbReference type="GO" id="GO:0005829">
    <property type="term" value="C:cytosol"/>
    <property type="evidence" value="ECO:0007669"/>
    <property type="project" value="TreeGrafter"/>
</dbReference>
<gene>
    <name evidence="1" type="ORF">BE08_28150</name>
</gene>
<dbReference type="Gene3D" id="3.40.390.10">
    <property type="entry name" value="Collagenase (Catalytic Domain)"/>
    <property type="match status" value="1"/>
</dbReference>
<dbReference type="CDD" id="cd20169">
    <property type="entry name" value="Peptidase_M90_mtfA"/>
    <property type="match status" value="1"/>
</dbReference>
<dbReference type="InterPro" id="IPR024079">
    <property type="entry name" value="MetalloPept_cat_dom_sf"/>
</dbReference>